<name>A0AAJ7RTP5_CEPCN</name>
<organism evidence="2 3">
    <name type="scientific">Cephus cinctus</name>
    <name type="common">Wheat stem sawfly</name>
    <dbReference type="NCBI Taxonomy" id="211228"/>
    <lineage>
        <taxon>Eukaryota</taxon>
        <taxon>Metazoa</taxon>
        <taxon>Ecdysozoa</taxon>
        <taxon>Arthropoda</taxon>
        <taxon>Hexapoda</taxon>
        <taxon>Insecta</taxon>
        <taxon>Pterygota</taxon>
        <taxon>Neoptera</taxon>
        <taxon>Endopterygota</taxon>
        <taxon>Hymenoptera</taxon>
        <taxon>Cephoidea</taxon>
        <taxon>Cephidae</taxon>
        <taxon>Cephus</taxon>
    </lineage>
</organism>
<dbReference type="PANTHER" id="PTHR28457">
    <property type="entry name" value="COILED-COIL DOMAIN-CONTAINING PROTEIN 189"/>
    <property type="match status" value="1"/>
</dbReference>
<dbReference type="RefSeq" id="XP_024946397.1">
    <property type="nucleotide sequence ID" value="XM_025090629.1"/>
</dbReference>
<keyword evidence="1" id="KW-1133">Transmembrane helix</keyword>
<keyword evidence="1" id="KW-0812">Transmembrane</keyword>
<keyword evidence="1" id="KW-0472">Membrane</keyword>
<evidence type="ECO:0000313" key="3">
    <source>
        <dbReference type="RefSeq" id="XP_024946397.1"/>
    </source>
</evidence>
<dbReference type="InterPro" id="IPR032727">
    <property type="entry name" value="CLAMP"/>
</dbReference>
<proteinExistence type="predicted"/>
<sequence>MNKTCEYYDTCILVLIIISFIILNSHLKKQLILSATFACPVNSSEKCCFQIIHWHANVRYYKMSVKSEKYSCTSVQRHLENATGSFSDVLISDKEINCRRVKSESNVHYSVNYDDLCGTIWPLITLQNPAHTRSYIFAVKPKLCVWEFITPQDLSYLKEKQQNKHDVLELLDRKLQEKEVHDSTSRDIFLKLMFEIFQFSRDNDFTEKSVSALLGIFYNTHKFFLLSPWRTAVETNEFFRESLLLHTVMLPPKSDEIFNLTECHKSLELFWQIYMRNISLIRFTCVPNYRLILSLPLSKDQHEDKDSLAQSTGIV</sequence>
<dbReference type="PANTHER" id="PTHR28457:SF1">
    <property type="entry name" value="CILIA- AND FLAGELLA-ASSOCIATED PROTEIN 119"/>
    <property type="match status" value="1"/>
</dbReference>
<protein>
    <submittedName>
        <fullName evidence="3">Uncharacterized protein LOC107273255</fullName>
    </submittedName>
</protein>
<gene>
    <name evidence="3" type="primary">LOC107273255</name>
</gene>
<dbReference type="GeneID" id="107273255"/>
<evidence type="ECO:0000256" key="1">
    <source>
        <dbReference type="SAM" id="Phobius"/>
    </source>
</evidence>
<feature type="transmembrane region" description="Helical" evidence="1">
    <location>
        <begin position="7"/>
        <end position="27"/>
    </location>
</feature>
<dbReference type="Pfam" id="PF14769">
    <property type="entry name" value="CLAMP"/>
    <property type="match status" value="1"/>
</dbReference>
<dbReference type="KEGG" id="ccin:107273255"/>
<dbReference type="Proteomes" id="UP000694920">
    <property type="component" value="Unplaced"/>
</dbReference>
<reference evidence="3" key="1">
    <citation type="submission" date="2025-08" db="UniProtKB">
        <authorList>
            <consortium name="RefSeq"/>
        </authorList>
    </citation>
    <scope>IDENTIFICATION</scope>
</reference>
<evidence type="ECO:0000313" key="2">
    <source>
        <dbReference type="Proteomes" id="UP000694920"/>
    </source>
</evidence>
<accession>A0AAJ7RTP5</accession>
<keyword evidence="2" id="KW-1185">Reference proteome</keyword>
<dbReference type="AlphaFoldDB" id="A0AAJ7RTP5"/>